<feature type="domain" description="Peptidase S33 tripeptidyl aminopeptidase-like C-terminal" evidence="5">
    <location>
        <begin position="395"/>
        <end position="487"/>
    </location>
</feature>
<evidence type="ECO:0000259" key="5">
    <source>
        <dbReference type="Pfam" id="PF08386"/>
    </source>
</evidence>
<gene>
    <name evidence="6" type="ORF">FHS39_000717</name>
</gene>
<dbReference type="PANTHER" id="PTHR43248:SF29">
    <property type="entry name" value="TRIPEPTIDYL AMINOPEPTIDASE"/>
    <property type="match status" value="1"/>
</dbReference>
<sequence>MSHGSRKSILVALATAAVAATLAAPARASTPTTPAPSLAWKPCVGASDRECADLTVPLDYRKPGGRHLTLAVSRLRSNNAQARRGTLLLIPGGPGGSGRDELAEQGQAVRDATHGAYDIVSFDPRGAGGSTRAQCGLNDDDRELTHLLEWPSADGHIDDNVSRSRRTAEACLRNGGDVLRSFSTANEVRDIDRLRQALGEEKLSAWGVSYGTYVGAVYAQKYPEHTDRWVLDSSGDPDPARVERGWMANMAGGADDRFPDFAAWAADPARDAGHRLAERAEDVRPMVLGLAAKLDRTPGKFAGGQPLNGNHLRQALQHALYGDRSFAGLAELIAAVRDGKEAPGSPVILPDSDAAITMGVLCNDVEWPRSVPSYARAVAADRVAHPLTAGQPVNVTPCAFWSAPAEKPVRITDAGPSNVLMVQNLRDPSTPYRGALKMREAFGDRARLVSVDSGGHGVYLAGENACGDEAVTTFLTTGKRPERDTLCRG</sequence>
<dbReference type="InterPro" id="IPR013595">
    <property type="entry name" value="Pept_S33_TAP-like_C"/>
</dbReference>
<dbReference type="PROSITE" id="PS51318">
    <property type="entry name" value="TAT"/>
    <property type="match status" value="1"/>
</dbReference>
<evidence type="ECO:0000256" key="2">
    <source>
        <dbReference type="ARBA" id="ARBA00022729"/>
    </source>
</evidence>
<dbReference type="RefSeq" id="WP_184346241.1">
    <property type="nucleotide sequence ID" value="NZ_JACHJH010000001.1"/>
</dbReference>
<dbReference type="InterPro" id="IPR051601">
    <property type="entry name" value="Serine_prot/Carboxylest_S33"/>
</dbReference>
<reference evidence="6 7" key="1">
    <citation type="submission" date="2020-08" db="EMBL/GenBank/DDBJ databases">
        <title>Genomic Encyclopedia of Type Strains, Phase III (KMG-III): the genomes of soil and plant-associated and newly described type strains.</title>
        <authorList>
            <person name="Whitman W."/>
        </authorList>
    </citation>
    <scope>NUCLEOTIDE SEQUENCE [LARGE SCALE GENOMIC DNA]</scope>
    <source>
        <strain evidence="6 7">CECT 3266</strain>
    </source>
</reference>
<evidence type="ECO:0000313" key="6">
    <source>
        <dbReference type="EMBL" id="MBB4891717.1"/>
    </source>
</evidence>
<proteinExistence type="inferred from homology"/>
<keyword evidence="7" id="KW-1185">Reference proteome</keyword>
<dbReference type="Gene3D" id="3.40.50.1820">
    <property type="entry name" value="alpha/beta hydrolase"/>
    <property type="match status" value="1"/>
</dbReference>
<dbReference type="InterPro" id="IPR029058">
    <property type="entry name" value="AB_hydrolase_fold"/>
</dbReference>
<dbReference type="EMBL" id="JACHJH010000001">
    <property type="protein sequence ID" value="MBB4891717.1"/>
    <property type="molecule type" value="Genomic_DNA"/>
</dbReference>
<comment type="caution">
    <text evidence="6">The sequence shown here is derived from an EMBL/GenBank/DDBJ whole genome shotgun (WGS) entry which is preliminary data.</text>
</comment>
<dbReference type="SUPFAM" id="SSF53474">
    <property type="entry name" value="alpha/beta-Hydrolases"/>
    <property type="match status" value="1"/>
</dbReference>
<evidence type="ECO:0000256" key="3">
    <source>
        <dbReference type="ARBA" id="ARBA00022801"/>
    </source>
</evidence>
<comment type="similarity">
    <text evidence="1">Belongs to the peptidase S33 family.</text>
</comment>
<feature type="signal peptide" evidence="4">
    <location>
        <begin position="1"/>
        <end position="28"/>
    </location>
</feature>
<protein>
    <submittedName>
        <fullName evidence="6">Pimeloyl-ACP methyl ester carboxylesterase</fullName>
    </submittedName>
</protein>
<dbReference type="Pfam" id="PF08386">
    <property type="entry name" value="Abhydrolase_4"/>
    <property type="match status" value="1"/>
</dbReference>
<evidence type="ECO:0000256" key="4">
    <source>
        <dbReference type="SAM" id="SignalP"/>
    </source>
</evidence>
<accession>A0A7W7LK63</accession>
<organism evidence="6 7">
    <name type="scientific">Streptomyces olivoverticillatus</name>
    <dbReference type="NCBI Taxonomy" id="66427"/>
    <lineage>
        <taxon>Bacteria</taxon>
        <taxon>Bacillati</taxon>
        <taxon>Actinomycetota</taxon>
        <taxon>Actinomycetes</taxon>
        <taxon>Kitasatosporales</taxon>
        <taxon>Streptomycetaceae</taxon>
        <taxon>Streptomyces</taxon>
    </lineage>
</organism>
<dbReference type="GO" id="GO:0016787">
    <property type="term" value="F:hydrolase activity"/>
    <property type="evidence" value="ECO:0007669"/>
    <property type="project" value="UniProtKB-KW"/>
</dbReference>
<feature type="chain" id="PRO_5031272256" evidence="4">
    <location>
        <begin position="29"/>
        <end position="489"/>
    </location>
</feature>
<evidence type="ECO:0000256" key="1">
    <source>
        <dbReference type="ARBA" id="ARBA00010088"/>
    </source>
</evidence>
<dbReference type="AlphaFoldDB" id="A0A7W7LK63"/>
<name>A0A7W7LK63_9ACTN</name>
<dbReference type="Proteomes" id="UP000556084">
    <property type="component" value="Unassembled WGS sequence"/>
</dbReference>
<keyword evidence="2 4" id="KW-0732">Signal</keyword>
<evidence type="ECO:0000313" key="7">
    <source>
        <dbReference type="Proteomes" id="UP000556084"/>
    </source>
</evidence>
<keyword evidence="3" id="KW-0378">Hydrolase</keyword>
<dbReference type="PANTHER" id="PTHR43248">
    <property type="entry name" value="2-SUCCINYL-6-HYDROXY-2,4-CYCLOHEXADIENE-1-CARBOXYLATE SYNTHASE"/>
    <property type="match status" value="1"/>
</dbReference>
<dbReference type="InterPro" id="IPR006311">
    <property type="entry name" value="TAT_signal"/>
</dbReference>